<comment type="caution">
    <text evidence="1">The sequence shown here is derived from an EMBL/GenBank/DDBJ whole genome shotgun (WGS) entry which is preliminary data.</text>
</comment>
<protein>
    <submittedName>
        <fullName evidence="1">Uncharacterized protein</fullName>
    </submittedName>
</protein>
<dbReference type="EMBL" id="LAZR01063194">
    <property type="protein sequence ID" value="KKK59984.1"/>
    <property type="molecule type" value="Genomic_DNA"/>
</dbReference>
<evidence type="ECO:0000313" key="1">
    <source>
        <dbReference type="EMBL" id="KKK59984.1"/>
    </source>
</evidence>
<reference evidence="1" key="1">
    <citation type="journal article" date="2015" name="Nature">
        <title>Complex archaea that bridge the gap between prokaryotes and eukaryotes.</title>
        <authorList>
            <person name="Spang A."/>
            <person name="Saw J.H."/>
            <person name="Jorgensen S.L."/>
            <person name="Zaremba-Niedzwiedzka K."/>
            <person name="Martijn J."/>
            <person name="Lind A.E."/>
            <person name="van Eijk R."/>
            <person name="Schleper C."/>
            <person name="Guy L."/>
            <person name="Ettema T.J."/>
        </authorList>
    </citation>
    <scope>NUCLEOTIDE SEQUENCE</scope>
</reference>
<dbReference type="AlphaFoldDB" id="A0A0F8Z0T6"/>
<sequence>MGLITPGVLQAATTVVKTAETDIGEEVSCGHYDTITIFLDYVKGDETGVYVIPYALLETGGDEYQWQTWSATAGDKTSTSSRALMTATGKYYITFDVRGIRFIKFKHQASGGTPTGTLAANYTLTAI</sequence>
<organism evidence="1">
    <name type="scientific">marine sediment metagenome</name>
    <dbReference type="NCBI Taxonomy" id="412755"/>
    <lineage>
        <taxon>unclassified sequences</taxon>
        <taxon>metagenomes</taxon>
        <taxon>ecological metagenomes</taxon>
    </lineage>
</organism>
<accession>A0A0F8Z0T6</accession>
<proteinExistence type="predicted"/>
<gene>
    <name evidence="1" type="ORF">LCGC14_3028900</name>
</gene>
<name>A0A0F8Z0T6_9ZZZZ</name>